<dbReference type="EMBL" id="JAZGQO010000008">
    <property type="protein sequence ID" value="KAK6180126.1"/>
    <property type="molecule type" value="Genomic_DNA"/>
</dbReference>
<sequence length="437" mass="49422">MEATCEAGHTFLWSSQPSNNQLPLGNLLLSASILFSGASVTNILNVLNRINVSSFTDRTYRHIQSCYLVPAVKNVWSLWQMAAVREVEGRNVKLGGDARCCSPGHTAKYGSYSLMDLESGIVLDVQLIQVTEVNNSYAMEKEGLIRGLAALKEKGVQATDLTTDRHCSVRKHMRTMEPDINHWFDVWHVAKGVYKKLILLSKKKGCEQIEEWAQSISNHLYWAAASSNGNGDLVEAKWKSITNHVANLHDGHGELYQRCQHEHLDRHWIKKGSKAHKLLKECLLKKGFLKDIQKLSPAEQTSKLESYHKVVCQFAPKFLHFFYDAMHARLLLAAMHNNENCVRQQATKRDGTEKWKIAYPKAKHGDHTLKPVLDSCSYGYVKDLLQEVVELREAFPSYKAAQVLVSRDAPPPTTLKSAIRVELNVAITRHHSRFNTT</sequence>
<keyword evidence="2" id="KW-1185">Reference proteome</keyword>
<proteinExistence type="predicted"/>
<evidence type="ECO:0000313" key="1">
    <source>
        <dbReference type="EMBL" id="KAK6180126.1"/>
    </source>
</evidence>
<accession>A0AAN8JPP4</accession>
<organism evidence="1 2">
    <name type="scientific">Patella caerulea</name>
    <name type="common">Rayed Mediterranean limpet</name>
    <dbReference type="NCBI Taxonomy" id="87958"/>
    <lineage>
        <taxon>Eukaryota</taxon>
        <taxon>Metazoa</taxon>
        <taxon>Spiralia</taxon>
        <taxon>Lophotrochozoa</taxon>
        <taxon>Mollusca</taxon>
        <taxon>Gastropoda</taxon>
        <taxon>Patellogastropoda</taxon>
        <taxon>Patelloidea</taxon>
        <taxon>Patellidae</taxon>
        <taxon>Patella</taxon>
    </lineage>
</organism>
<reference evidence="1 2" key="1">
    <citation type="submission" date="2024-01" db="EMBL/GenBank/DDBJ databases">
        <title>The genome of the rayed Mediterranean limpet Patella caerulea (Linnaeus, 1758).</title>
        <authorList>
            <person name="Anh-Thu Weber A."/>
            <person name="Halstead-Nussloch G."/>
        </authorList>
    </citation>
    <scope>NUCLEOTIDE SEQUENCE [LARGE SCALE GENOMIC DNA]</scope>
    <source>
        <strain evidence="1">AATW-2023a</strain>
        <tissue evidence="1">Whole specimen</tissue>
    </source>
</reference>
<dbReference type="PANTHER" id="PTHR31751">
    <property type="entry name" value="SI:CH211-108C17.2-RELATED-RELATED"/>
    <property type="match status" value="1"/>
</dbReference>
<comment type="caution">
    <text evidence="1">The sequence shown here is derived from an EMBL/GenBank/DDBJ whole genome shotgun (WGS) entry which is preliminary data.</text>
</comment>
<dbReference type="Proteomes" id="UP001347796">
    <property type="component" value="Unassembled WGS sequence"/>
</dbReference>
<evidence type="ECO:0008006" key="3">
    <source>
        <dbReference type="Google" id="ProtNLM"/>
    </source>
</evidence>
<evidence type="ECO:0000313" key="2">
    <source>
        <dbReference type="Proteomes" id="UP001347796"/>
    </source>
</evidence>
<protein>
    <recommendedName>
        <fullName evidence="3">Transposase</fullName>
    </recommendedName>
</protein>
<dbReference type="PANTHER" id="PTHR31751:SF44">
    <property type="entry name" value="SI:CH211-211K8.4-RELATED"/>
    <property type="match status" value="1"/>
</dbReference>
<gene>
    <name evidence="1" type="ORF">SNE40_012331</name>
</gene>
<name>A0AAN8JPP4_PATCE</name>
<dbReference type="AlphaFoldDB" id="A0AAN8JPP4"/>